<dbReference type="InterPro" id="IPR009524">
    <property type="entry name" value="CFAP68"/>
</dbReference>
<name>A0ABR3NC17_9TELE</name>
<evidence type="ECO:0000256" key="1">
    <source>
        <dbReference type="SAM" id="MobiDB-lite"/>
    </source>
</evidence>
<reference evidence="2 3" key="1">
    <citation type="submission" date="2023-09" db="EMBL/GenBank/DDBJ databases">
        <authorList>
            <person name="Wang M."/>
        </authorList>
    </citation>
    <scope>NUCLEOTIDE SEQUENCE [LARGE SCALE GENOMIC DNA]</scope>
    <source>
        <strain evidence="2">GT-2023</strain>
        <tissue evidence="2">Liver</tissue>
    </source>
</reference>
<gene>
    <name evidence="2" type="ORF">QQF64_027317</name>
</gene>
<feature type="compositionally biased region" description="Polar residues" evidence="1">
    <location>
        <begin position="143"/>
        <end position="157"/>
    </location>
</feature>
<proteinExistence type="predicted"/>
<feature type="region of interest" description="Disordered" evidence="1">
    <location>
        <begin position="137"/>
        <end position="157"/>
    </location>
</feature>
<accession>A0ABR3NC17</accession>
<evidence type="ECO:0000313" key="3">
    <source>
        <dbReference type="Proteomes" id="UP001558613"/>
    </source>
</evidence>
<dbReference type="Proteomes" id="UP001558613">
    <property type="component" value="Unassembled WGS sequence"/>
</dbReference>
<sequence length="157" mass="18412">MCISMETNDSSWNAFYLAFLYHEARCPIKARSFLGRETTLLFITCFGRLGKLKSEERFDTRRTVALRRPLPHQFSHYFETTYYSSYKKDDVQPIYTNPKKESRSLPGHQPELDPPYTKCVPNSCYRLDFKGPQHREEIVGETSEPQCRSVVETNRSL</sequence>
<dbReference type="EMBL" id="JAYMGO010000005">
    <property type="protein sequence ID" value="KAL1274503.1"/>
    <property type="molecule type" value="Genomic_DNA"/>
</dbReference>
<dbReference type="Pfam" id="PF06608">
    <property type="entry name" value="CFAP68"/>
    <property type="match status" value="1"/>
</dbReference>
<comment type="caution">
    <text evidence="2">The sequence shown here is derived from an EMBL/GenBank/DDBJ whole genome shotgun (WGS) entry which is preliminary data.</text>
</comment>
<organism evidence="2 3">
    <name type="scientific">Cirrhinus molitorella</name>
    <name type="common">mud carp</name>
    <dbReference type="NCBI Taxonomy" id="172907"/>
    <lineage>
        <taxon>Eukaryota</taxon>
        <taxon>Metazoa</taxon>
        <taxon>Chordata</taxon>
        <taxon>Craniata</taxon>
        <taxon>Vertebrata</taxon>
        <taxon>Euteleostomi</taxon>
        <taxon>Actinopterygii</taxon>
        <taxon>Neopterygii</taxon>
        <taxon>Teleostei</taxon>
        <taxon>Ostariophysi</taxon>
        <taxon>Cypriniformes</taxon>
        <taxon>Cyprinidae</taxon>
        <taxon>Labeoninae</taxon>
        <taxon>Labeonini</taxon>
        <taxon>Cirrhinus</taxon>
    </lineage>
</organism>
<keyword evidence="3" id="KW-1185">Reference proteome</keyword>
<protein>
    <submittedName>
        <fullName evidence="2">Uncharacterized protein</fullName>
    </submittedName>
</protein>
<evidence type="ECO:0000313" key="2">
    <source>
        <dbReference type="EMBL" id="KAL1274503.1"/>
    </source>
</evidence>
<feature type="region of interest" description="Disordered" evidence="1">
    <location>
        <begin position="93"/>
        <end position="113"/>
    </location>
</feature>